<dbReference type="EMBL" id="AQPN01000110">
    <property type="protein sequence ID" value="EOR93552.1"/>
    <property type="molecule type" value="Genomic_DNA"/>
</dbReference>
<organism evidence="1 2">
    <name type="scientific">Arcticibacter svalbardensis MN12-7</name>
    <dbReference type="NCBI Taxonomy" id="1150600"/>
    <lineage>
        <taxon>Bacteria</taxon>
        <taxon>Pseudomonadati</taxon>
        <taxon>Bacteroidota</taxon>
        <taxon>Sphingobacteriia</taxon>
        <taxon>Sphingobacteriales</taxon>
        <taxon>Sphingobacteriaceae</taxon>
        <taxon>Arcticibacter</taxon>
    </lineage>
</organism>
<proteinExistence type="predicted"/>
<dbReference type="Proteomes" id="UP000014174">
    <property type="component" value="Unassembled WGS sequence"/>
</dbReference>
<comment type="caution">
    <text evidence="1">The sequence shown here is derived from an EMBL/GenBank/DDBJ whole genome shotgun (WGS) entry which is preliminary data.</text>
</comment>
<gene>
    <name evidence="1" type="ORF">ADIARSV_3265</name>
</gene>
<sequence>MDITPSKNPVKVPLIDPTVGLILDFYCIHIGIFHYHLTTLTAASIQQAL</sequence>
<keyword evidence="2" id="KW-1185">Reference proteome</keyword>
<dbReference type="AlphaFoldDB" id="R9GNZ0"/>
<evidence type="ECO:0000313" key="2">
    <source>
        <dbReference type="Proteomes" id="UP000014174"/>
    </source>
</evidence>
<evidence type="ECO:0000313" key="1">
    <source>
        <dbReference type="EMBL" id="EOR93552.1"/>
    </source>
</evidence>
<reference evidence="1 2" key="1">
    <citation type="journal article" date="2013" name="Genome Announc.">
        <title>Draft Genome Sequence of Arcticibacter svalbardensis Strain MN12-7T, a Member of the Family Sphingobacteriaceae Isolated from an Arctic Soil Sample.</title>
        <authorList>
            <person name="Shivaji S."/>
            <person name="Ara S."/>
            <person name="Prasad S."/>
            <person name="Manasa B.P."/>
            <person name="Begum Z."/>
            <person name="Singh A."/>
            <person name="Kumar Pinnaka A."/>
        </authorList>
    </citation>
    <scope>NUCLEOTIDE SEQUENCE [LARGE SCALE GENOMIC DNA]</scope>
    <source>
        <strain evidence="1 2">MN12-7</strain>
    </source>
</reference>
<accession>R9GNZ0</accession>
<name>R9GNZ0_9SPHI</name>
<protein>
    <submittedName>
        <fullName evidence="1">Uncharacterized protein</fullName>
    </submittedName>
</protein>